<feature type="region of interest" description="Disordered" evidence="3">
    <location>
        <begin position="882"/>
        <end position="952"/>
    </location>
</feature>
<gene>
    <name evidence="4" type="ORF">BN9_030450</name>
</gene>
<feature type="region of interest" description="Disordered" evidence="3">
    <location>
        <begin position="623"/>
        <end position="663"/>
    </location>
</feature>
<dbReference type="Gene3D" id="3.30.70.1020">
    <property type="entry name" value="Trehalose-6-phosphate phosphatase related protein, domain 2"/>
    <property type="match status" value="1"/>
</dbReference>
<organism evidence="4 5">
    <name type="scientific">Albugo candida</name>
    <dbReference type="NCBI Taxonomy" id="65357"/>
    <lineage>
        <taxon>Eukaryota</taxon>
        <taxon>Sar</taxon>
        <taxon>Stramenopiles</taxon>
        <taxon>Oomycota</taxon>
        <taxon>Peronosporomycetes</taxon>
        <taxon>Albuginales</taxon>
        <taxon>Albuginaceae</taxon>
        <taxon>Albugo</taxon>
    </lineage>
</organism>
<feature type="compositionally biased region" description="Polar residues" evidence="3">
    <location>
        <begin position="906"/>
        <end position="943"/>
    </location>
</feature>
<dbReference type="EMBL" id="CAIX01000031">
    <property type="protein sequence ID" value="CCI42261.1"/>
    <property type="molecule type" value="Genomic_DNA"/>
</dbReference>
<reference evidence="4 5" key="1">
    <citation type="submission" date="2012-05" db="EMBL/GenBank/DDBJ databases">
        <title>Recombination and specialization in a pathogen metapopulation.</title>
        <authorList>
            <person name="Gardiner A."/>
            <person name="Kemen E."/>
            <person name="Schultz-Larsen T."/>
            <person name="MacLean D."/>
            <person name="Van Oosterhout C."/>
            <person name="Jones J.D.G."/>
        </authorList>
    </citation>
    <scope>NUCLEOTIDE SEQUENCE [LARGE SCALE GENOMIC DNA]</scope>
    <source>
        <strain evidence="4 5">Ac Nc2</strain>
    </source>
</reference>
<dbReference type="InterPro" id="IPR003337">
    <property type="entry name" value="Trehalose_PPase"/>
</dbReference>
<evidence type="ECO:0000313" key="4">
    <source>
        <dbReference type="EMBL" id="CCI42261.1"/>
    </source>
</evidence>
<evidence type="ECO:0008006" key="6">
    <source>
        <dbReference type="Google" id="ProtNLM"/>
    </source>
</evidence>
<comment type="similarity">
    <text evidence="1">In the N-terminal section; belongs to the glycosyltransferase 20 family.</text>
</comment>
<dbReference type="SUPFAM" id="SSF56784">
    <property type="entry name" value="HAD-like"/>
    <property type="match status" value="1"/>
</dbReference>
<feature type="compositionally biased region" description="Basic and acidic residues" evidence="3">
    <location>
        <begin position="625"/>
        <end position="636"/>
    </location>
</feature>
<dbReference type="InParanoid" id="A0A024G7G5"/>
<feature type="compositionally biased region" description="Basic and acidic residues" evidence="3">
    <location>
        <begin position="508"/>
        <end position="522"/>
    </location>
</feature>
<evidence type="ECO:0000256" key="1">
    <source>
        <dbReference type="ARBA" id="ARBA00005409"/>
    </source>
</evidence>
<feature type="compositionally biased region" description="Polar residues" evidence="3">
    <location>
        <begin position="24"/>
        <end position="38"/>
    </location>
</feature>
<dbReference type="GO" id="GO:0005992">
    <property type="term" value="P:trehalose biosynthetic process"/>
    <property type="evidence" value="ECO:0007669"/>
    <property type="project" value="InterPro"/>
</dbReference>
<feature type="compositionally biased region" description="Low complexity" evidence="3">
    <location>
        <begin position="39"/>
        <end position="56"/>
    </location>
</feature>
<feature type="compositionally biased region" description="Polar residues" evidence="3">
    <location>
        <begin position="526"/>
        <end position="541"/>
    </location>
</feature>
<dbReference type="CDD" id="cd03788">
    <property type="entry name" value="GT20_TPS"/>
    <property type="match status" value="1"/>
</dbReference>
<feature type="coiled-coil region" evidence="2">
    <location>
        <begin position="75"/>
        <end position="109"/>
    </location>
</feature>
<dbReference type="InterPro" id="IPR001830">
    <property type="entry name" value="Glyco_trans_20"/>
</dbReference>
<dbReference type="Gene3D" id="3.40.50.2000">
    <property type="entry name" value="Glycogen Phosphorylase B"/>
    <property type="match status" value="2"/>
</dbReference>
<keyword evidence="2" id="KW-0175">Coiled coil</keyword>
<feature type="compositionally biased region" description="Basic and acidic residues" evidence="3">
    <location>
        <begin position="10"/>
        <end position="23"/>
    </location>
</feature>
<accession>A0A024G7G5</accession>
<dbReference type="GO" id="GO:0003825">
    <property type="term" value="F:alpha,alpha-trehalose-phosphate synthase (UDP-forming) activity"/>
    <property type="evidence" value="ECO:0007669"/>
    <property type="project" value="TreeGrafter"/>
</dbReference>
<feature type="region of interest" description="Disordered" evidence="3">
    <location>
        <begin position="473"/>
        <end position="541"/>
    </location>
</feature>
<dbReference type="Pfam" id="PF02358">
    <property type="entry name" value="Trehalose_PPase"/>
    <property type="match status" value="2"/>
</dbReference>
<name>A0A024G7G5_9STRA</name>
<dbReference type="Pfam" id="PF00982">
    <property type="entry name" value="Glyco_transf_20"/>
    <property type="match status" value="2"/>
</dbReference>
<protein>
    <recommendedName>
        <fullName evidence="6">Trehalose-phosphatase</fullName>
    </recommendedName>
</protein>
<evidence type="ECO:0000256" key="2">
    <source>
        <dbReference type="SAM" id="Coils"/>
    </source>
</evidence>
<feature type="compositionally biased region" description="Polar residues" evidence="3">
    <location>
        <begin position="637"/>
        <end position="651"/>
    </location>
</feature>
<dbReference type="STRING" id="65357.A0A024G7G5"/>
<dbReference type="AlphaFoldDB" id="A0A024G7G5"/>
<feature type="region of interest" description="Disordered" evidence="3">
    <location>
        <begin position="1114"/>
        <end position="1138"/>
    </location>
</feature>
<dbReference type="Gene3D" id="3.40.50.1000">
    <property type="entry name" value="HAD superfamily/HAD-like"/>
    <property type="match status" value="2"/>
</dbReference>
<evidence type="ECO:0000313" key="5">
    <source>
        <dbReference type="Proteomes" id="UP000053237"/>
    </source>
</evidence>
<dbReference type="InterPro" id="IPR023214">
    <property type="entry name" value="HAD_sf"/>
</dbReference>
<feature type="region of interest" description="Disordered" evidence="3">
    <location>
        <begin position="1"/>
        <end position="59"/>
    </location>
</feature>
<dbReference type="GO" id="GO:0005829">
    <property type="term" value="C:cytosol"/>
    <property type="evidence" value="ECO:0007669"/>
    <property type="project" value="TreeGrafter"/>
</dbReference>
<keyword evidence="5" id="KW-1185">Reference proteome</keyword>
<dbReference type="PANTHER" id="PTHR10788:SF106">
    <property type="entry name" value="BCDNA.GH08860"/>
    <property type="match status" value="1"/>
</dbReference>
<dbReference type="SUPFAM" id="SSF53756">
    <property type="entry name" value="UDP-Glycosyltransferase/glycogen phosphorylase"/>
    <property type="match status" value="2"/>
</dbReference>
<dbReference type="InterPro" id="IPR036412">
    <property type="entry name" value="HAD-like_sf"/>
</dbReference>
<evidence type="ECO:0000256" key="3">
    <source>
        <dbReference type="SAM" id="MobiDB-lite"/>
    </source>
</evidence>
<feature type="compositionally biased region" description="Basic and acidic residues" evidence="3">
    <location>
        <begin position="1114"/>
        <end position="1129"/>
    </location>
</feature>
<comment type="caution">
    <text evidence="4">The sequence shown here is derived from an EMBL/GenBank/DDBJ whole genome shotgun (WGS) entry which is preliminary data.</text>
</comment>
<dbReference type="Proteomes" id="UP000053237">
    <property type="component" value="Unassembled WGS sequence"/>
</dbReference>
<dbReference type="GO" id="GO:0004805">
    <property type="term" value="F:trehalose-phosphatase activity"/>
    <property type="evidence" value="ECO:0007669"/>
    <property type="project" value="TreeGrafter"/>
</dbReference>
<dbReference type="PANTHER" id="PTHR10788">
    <property type="entry name" value="TREHALOSE-6-PHOSPHATE SYNTHASE"/>
    <property type="match status" value="1"/>
</dbReference>
<feature type="compositionally biased region" description="Polar residues" evidence="3">
    <location>
        <begin position="481"/>
        <end position="507"/>
    </location>
</feature>
<dbReference type="OrthoDB" id="755951at2759"/>
<proteinExistence type="inferred from homology"/>
<sequence length="1240" mass="138294">MSQSTETDLFDTHKAADMSDKDANSTNEGGKSVPQSPLTVSTANTPPTTTNTVSSPRNEFYVSQRMTPDFESNRINSLSVEEQEILANIQDLQLQLMKLRAEHDEDSEDEEHSRFGPTALSSSMLNNINPLPSSQLIIVSNTLPIVLERVPQTGRWKAIKTTGGWDKLMCLTDVKNNLQFIWIGHVGQHIPKHEQDEVRRLLKKHNFVPVFFSSESVTNRYNIFSSEVLWSLFHYVAEPVATSTFSAHGNGACASQFYASKRFNKQDWRAYEAANESFADTIAEVYNEGDSIWIHDYHLMLLPELLRLRIPSCYIGWFLHSPFPTSDVYTRIPVRSQLLTGVLQADLVGFQTFDYERHFLSACKQLLGVECSYQVIRSPLADRDHFTSIGVFPIGISIEPFAKAAASVSTLHRVDELHRKFGDKRIILGVDRLDNVKGIPHKLLAMECLLEKFPEWQNNVVLVQIGITSRSGGAANDTGIMENTASDTCSSTKEGNESVSGTEASASEETRNLSKGESDGIHSTKKSLLQPSTSELQQEMSSNSYRNLLSHVNQLVGRINGTFGGLHYAPIHFLHQTSTSHEELCALYDLADVCLVTSTRDGMNLVSHEFIVCQQHFTRRKDHRHNFEASPKKDISSQKANDSPSSSSCQNPKPGDPTSIAVSPTNILTQWDGEEGGPGVLVLSEFAGCSHSLSGAIVVNPWNTENVALTVHQALGMCRTERELRQQKLYRYVSTNTAKAWGLQFLNALSNAANKNRGDTRQLPKLDQKAIMESYRNSENRVIILDYDRSLCPQHSSLLPLAAVGPNFKSLLDALSADPRNTVFIVSGRERKFIETWLNGVRVGVAAEDGFFYRMNLQNSRERWKTMSKFQYDVASSRVYGSSSASTVGPLHSGDSGVENTRKNRSMSVGSGSIRSRTSMSHQGSAASPTSATTRYPPSTTGLSDADESELAGATSGGVEYLDVFQEWSRPEDEDNMSWKNLVLPTMELFTDRTPGSYIEEKESSLTWHYCDADSQFGSWQAKDLQIMLERQLIGTALDVYQGQFFVSVEHEGCTKAKVVEGVLKYLSLPQQLAAKNMKEVDFVLCVCDDVSDDQMFQTLHTLFLECRERHERRSREERDAMTRPKESANSKIDGNSSLKVSPLETLEKKKKSLTATATTEEEKELECFKDQDPDNMVTFSRLHKVPVRMSNAASIFTVVVGSDVRHSGSSSRHQRACVVDSLVDVRKVLREFVDISASQ</sequence>